<dbReference type="Pfam" id="PF08888">
    <property type="entry name" value="HopJ"/>
    <property type="match status" value="1"/>
</dbReference>
<gene>
    <name evidence="1" type="ORF">NAF29_10495</name>
</gene>
<dbReference type="Proteomes" id="UP001165393">
    <property type="component" value="Unassembled WGS sequence"/>
</dbReference>
<dbReference type="RefSeq" id="WP_251261518.1">
    <property type="nucleotide sequence ID" value="NZ_JAMQGP010000004.1"/>
</dbReference>
<organism evidence="1 2">
    <name type="scientific">Echinimonas agarilytica</name>
    <dbReference type="NCBI Taxonomy" id="1215918"/>
    <lineage>
        <taxon>Bacteria</taxon>
        <taxon>Pseudomonadati</taxon>
        <taxon>Pseudomonadota</taxon>
        <taxon>Gammaproteobacteria</taxon>
        <taxon>Alteromonadales</taxon>
        <taxon>Echinimonadaceae</taxon>
        <taxon>Echinimonas</taxon>
    </lineage>
</organism>
<name>A0AA42B878_9GAMM</name>
<comment type="caution">
    <text evidence="1">The sequence shown here is derived from an EMBL/GenBank/DDBJ whole genome shotgun (WGS) entry which is preliminary data.</text>
</comment>
<dbReference type="AlphaFoldDB" id="A0AA42B878"/>
<accession>A0AA42B878</accession>
<evidence type="ECO:0000313" key="1">
    <source>
        <dbReference type="EMBL" id="MCM2680093.1"/>
    </source>
</evidence>
<protein>
    <submittedName>
        <fullName evidence="1">HopJ type III effector protein</fullName>
    </submittedName>
</protein>
<dbReference type="InterPro" id="IPR014984">
    <property type="entry name" value="HopJ"/>
</dbReference>
<sequence>MISIDALIHSTSESPDSIDFATTLAVIDGNYTFTPTAFKNGNADNKAGENSGSCKLFAFAEMFQLTADQTLALFGEHYRSVRDTPDGTDHQNIRNFIAQGWEGIEFLGEALSAR</sequence>
<dbReference type="Gene3D" id="3.20.160.10">
    <property type="entry name" value="vpa0580 domain like"/>
    <property type="match status" value="1"/>
</dbReference>
<proteinExistence type="predicted"/>
<evidence type="ECO:0000313" key="2">
    <source>
        <dbReference type="Proteomes" id="UP001165393"/>
    </source>
</evidence>
<dbReference type="InterPro" id="IPR038604">
    <property type="entry name" value="HopJ_sf"/>
</dbReference>
<dbReference type="EMBL" id="JAMQGP010000004">
    <property type="protein sequence ID" value="MCM2680093.1"/>
    <property type="molecule type" value="Genomic_DNA"/>
</dbReference>
<reference evidence="1 2" key="1">
    <citation type="journal article" date="2013" name="Antonie Van Leeuwenhoek">
        <title>Echinimonas agarilytica gen. nov., sp. nov., a new gammaproteobacterium isolated from the sea urchin Strongylocentrotus intermedius.</title>
        <authorList>
            <person name="Nedashkovskaya O.I."/>
            <person name="Stenkova A.M."/>
            <person name="Zhukova N.V."/>
            <person name="Van Trappen S."/>
            <person name="Lee J.S."/>
            <person name="Kim S.B."/>
        </authorList>
    </citation>
    <scope>NUCLEOTIDE SEQUENCE [LARGE SCALE GENOMIC DNA]</scope>
    <source>
        <strain evidence="1 2">KMM 6351</strain>
    </source>
</reference>
<keyword evidence="2" id="KW-1185">Reference proteome</keyword>